<reference evidence="3" key="2">
    <citation type="submission" date="2021-08" db="EMBL/GenBank/DDBJ databases">
        <authorList>
            <person name="Gostincar C."/>
            <person name="Sun X."/>
            <person name="Song Z."/>
            <person name="Gunde-Cimerman N."/>
        </authorList>
    </citation>
    <scope>NUCLEOTIDE SEQUENCE</scope>
    <source>
        <strain evidence="3">EXF-9298</strain>
    </source>
</reference>
<protein>
    <recommendedName>
        <fullName evidence="2">DUF6604 domain-containing protein</fullName>
    </recommendedName>
</protein>
<dbReference type="PANTHER" id="PTHR38795">
    <property type="entry name" value="DUF6604 DOMAIN-CONTAINING PROTEIN"/>
    <property type="match status" value="1"/>
</dbReference>
<feature type="domain" description="DUF6604" evidence="2">
    <location>
        <begin position="87"/>
        <end position="364"/>
    </location>
</feature>
<dbReference type="Proteomes" id="UP000729357">
    <property type="component" value="Unassembled WGS sequence"/>
</dbReference>
<sequence>MFTRTVLSTVIRDSDRVSNINTHQHTSTPAYALDHLSFHTKYHTRKLHRESAYSPFNHTRHRETTQERRRQWQWHLVMSDHNTYLACKRETRYILWWLCHTSNAILQSIPKKNQNNDFENCVNTTGQVTTRELILMAKRVASRLSQQQTPSTIFRLFRSVISARSSAHVVFVEMASNHKDEEMDKSNETHKYFIDRLVEAFEILGGSQWATNQDIESDKAQTREEIEEVIFSNAFSALDIHQCADMSDDEAGSETLPATKHSDKPGRTKCNQKSKQKKNKRTRVANDSVILDVPLESYCLVDGPEGIHADYRMALVSVFVEWWKLRNHVQTMWFSVAYDDVNHAVAGAVSEMAITMIKKTALAVFVEFPAGFDTYQAMTRDFSRDELQDIFSSHPEFKEAFSFHTYQDLLEFLGDFQKNRTGKPTKRMQSRLSLWDPNFDLQQATLAEKVEWRRSYTINWLYDLVNVFSYMVIQENKISTKNRPLETIDWSVKTPYHRPRKLYGMESFAELITTLVMQKPGTKVQSQILPIMSSNCNNGLWEYSPFLCGVGLVEALEISYRLSMLCWDTILEVIIMLRFQESLVQKGYMKQSDELLSFLTTYCAPHGPHFSELSGREKTESDARRLERAKRYKHHDIEQVIGAHRDMRDALSLDGNAIFRRKSQLLVYHESGWDPARLIENRLESDCSLLVSYATVWERDKLGNSSERDIFLRLYRENATRFNGAFANESASNTPNTNQIAASTQRLGHSEYGPTGLGQLLLAELDLINDICYQAPLSAIDYTWLTMKFMKIFDAVEERLIELRNPLYLQCILFDKNARMAQLQILVRREMPGHKECLEVLAKEMKKQSMTVEQFMHWGRRDSKILDVLGSERVWCHESEVKRYEEQMNRGRKEGSGQTGTSRLAFALGSDSPISMARDLNGSLRVSYFNYKKDTRYILWWLAHASNSIVAATPDDQKAATDVINTTGHMTCAEIKIMSRRVGTAFLKRGEQVPSTILYLFDSVIKARQEMSGEYKAVFTGIQAEEFQRSNDAHQAFIDTLAFAFKALGGDQWLLTGADKQHETLGSEKEIEDIVFANAFSALSVHQTNDHLDTSTNSCTVEAPLEEYCVEDGPDETFDHALVIGMAFAEGLSLRRSLQACWQMVVYDHLNIAVAGVETNMAVALVKTTAAAVFLEADSKVESSDSYINLLDEFSSAALMAAGETEIAQIRKVLGIYVYNSLVDFVIDYRKNRTGRPTKRLQIDLDRWDPACNLEDLSADERLEWRRLYTINWWYELVNVFSHIVRQEKRLETASSENFIWSLDGPYRRDARLFGIEDFASSVTTWAMQKPGTPFEDKILLHHVFQLHYIVDSFTVAQGWSPDLSGDAEFEPRPEDFYPIEAIDRFLDHHTDGSSVGFMRGVSAFLETIKHTPSMSRFAHPDNILEELPYLQKLFKNWLGVSSHAFTAVNSPPSRFEQSERIGENSLNGLWSFSPFLCGVGLAEALDIAYRISLIIWNELTEPCQLMQLHKTLVYKRYLQKDLDRFKDLNDMFYGKAFHKDAKPTQHFKKNRYFPGPAGPQAWTLSRSATRLEDWLSLEENLFLRSKPNLLLYREFDWKFWCITEDKMIPTSLLGSLCVVQTRRATDPVTGKIRFEDTDLIKNARAQNRTDYRDDTRILRRAEITKREMIAGMRGLEEPLASLANLDIAASAQDFEHTINDNPPLSTSVVWQLLKAEIWEDVCSNQPLCGFNYLWLMAMILKTWTKIEDHLQKTQTPLFDATNQTPYNRMQYRRSQLIDQIRHGSSGNHRRCAEEIAKMLQQIHVFKTNCLYWDGFYCSLCGEKNCVFANCKARVDRSQSDEQG</sequence>
<proteinExistence type="predicted"/>
<evidence type="ECO:0000259" key="2">
    <source>
        <dbReference type="Pfam" id="PF20253"/>
    </source>
</evidence>
<name>A0A9P8G5P1_AURME</name>
<accession>A0A9P8G5P1</accession>
<dbReference type="EMBL" id="JAHFXS010000002">
    <property type="protein sequence ID" value="KAG9991479.1"/>
    <property type="molecule type" value="Genomic_DNA"/>
</dbReference>
<gene>
    <name evidence="3" type="ORF">KCU98_g355</name>
</gene>
<keyword evidence="4" id="KW-1185">Reference proteome</keyword>
<dbReference type="Pfam" id="PF20253">
    <property type="entry name" value="DUF6604"/>
    <property type="match status" value="2"/>
</dbReference>
<dbReference type="PANTHER" id="PTHR38795:SF1">
    <property type="entry name" value="DUF6604 DOMAIN-CONTAINING PROTEIN"/>
    <property type="match status" value="1"/>
</dbReference>
<dbReference type="InterPro" id="IPR046539">
    <property type="entry name" value="DUF6604"/>
</dbReference>
<feature type="domain" description="DUF6604" evidence="2">
    <location>
        <begin position="931"/>
        <end position="1174"/>
    </location>
</feature>
<feature type="compositionally biased region" description="Basic residues" evidence="1">
    <location>
        <begin position="270"/>
        <end position="283"/>
    </location>
</feature>
<evidence type="ECO:0000256" key="1">
    <source>
        <dbReference type="SAM" id="MobiDB-lite"/>
    </source>
</evidence>
<feature type="non-terminal residue" evidence="3">
    <location>
        <position position="1844"/>
    </location>
</feature>
<evidence type="ECO:0000313" key="3">
    <source>
        <dbReference type="EMBL" id="KAG9991479.1"/>
    </source>
</evidence>
<evidence type="ECO:0000313" key="4">
    <source>
        <dbReference type="Proteomes" id="UP000729357"/>
    </source>
</evidence>
<reference evidence="3" key="1">
    <citation type="journal article" date="2021" name="J Fungi (Basel)">
        <title>Virulence traits and population genomics of the black yeast Aureobasidium melanogenum.</title>
        <authorList>
            <person name="Cernosa A."/>
            <person name="Sun X."/>
            <person name="Gostincar C."/>
            <person name="Fang C."/>
            <person name="Gunde-Cimerman N."/>
            <person name="Song Z."/>
        </authorList>
    </citation>
    <scope>NUCLEOTIDE SEQUENCE</scope>
    <source>
        <strain evidence="3">EXF-9298</strain>
    </source>
</reference>
<organism evidence="3 4">
    <name type="scientific">Aureobasidium melanogenum</name>
    <name type="common">Aureobasidium pullulans var. melanogenum</name>
    <dbReference type="NCBI Taxonomy" id="46634"/>
    <lineage>
        <taxon>Eukaryota</taxon>
        <taxon>Fungi</taxon>
        <taxon>Dikarya</taxon>
        <taxon>Ascomycota</taxon>
        <taxon>Pezizomycotina</taxon>
        <taxon>Dothideomycetes</taxon>
        <taxon>Dothideomycetidae</taxon>
        <taxon>Dothideales</taxon>
        <taxon>Saccotheciaceae</taxon>
        <taxon>Aureobasidium</taxon>
    </lineage>
</organism>
<feature type="region of interest" description="Disordered" evidence="1">
    <location>
        <begin position="248"/>
        <end position="283"/>
    </location>
</feature>
<comment type="caution">
    <text evidence="3">The sequence shown here is derived from an EMBL/GenBank/DDBJ whole genome shotgun (WGS) entry which is preliminary data.</text>
</comment>